<gene>
    <name evidence="2" type="ORF">B0T19DRAFT_399965</name>
</gene>
<evidence type="ECO:0000256" key="1">
    <source>
        <dbReference type="SAM" id="MobiDB-lite"/>
    </source>
</evidence>
<dbReference type="PANTHER" id="PTHR42070">
    <property type="entry name" value="FILAMENT ASSOCIATED PROTEIN, PUTATIVE (AFU_ORTHOLOGUE AFUA_8G06630)-RELATED"/>
    <property type="match status" value="1"/>
</dbReference>
<reference evidence="2" key="1">
    <citation type="journal article" date="2023" name="Mol. Phylogenet. Evol.">
        <title>Genome-scale phylogeny and comparative genomics of the fungal order Sordariales.</title>
        <authorList>
            <person name="Hensen N."/>
            <person name="Bonometti L."/>
            <person name="Westerberg I."/>
            <person name="Brannstrom I.O."/>
            <person name="Guillou S."/>
            <person name="Cros-Aarteil S."/>
            <person name="Calhoun S."/>
            <person name="Haridas S."/>
            <person name="Kuo A."/>
            <person name="Mondo S."/>
            <person name="Pangilinan J."/>
            <person name="Riley R."/>
            <person name="LaButti K."/>
            <person name="Andreopoulos B."/>
            <person name="Lipzen A."/>
            <person name="Chen C."/>
            <person name="Yan M."/>
            <person name="Daum C."/>
            <person name="Ng V."/>
            <person name="Clum A."/>
            <person name="Steindorff A."/>
            <person name="Ohm R.A."/>
            <person name="Martin F."/>
            <person name="Silar P."/>
            <person name="Natvig D.O."/>
            <person name="Lalanne C."/>
            <person name="Gautier V."/>
            <person name="Ament-Velasquez S.L."/>
            <person name="Kruys A."/>
            <person name="Hutchinson M.I."/>
            <person name="Powell A.J."/>
            <person name="Barry K."/>
            <person name="Miller A.N."/>
            <person name="Grigoriev I.V."/>
            <person name="Debuchy R."/>
            <person name="Gladieux P."/>
            <person name="Hiltunen Thoren M."/>
            <person name="Johannesson H."/>
        </authorList>
    </citation>
    <scope>NUCLEOTIDE SEQUENCE</scope>
    <source>
        <strain evidence="2">SMH4131-1</strain>
    </source>
</reference>
<proteinExistence type="predicted"/>
<dbReference type="Proteomes" id="UP001286456">
    <property type="component" value="Unassembled WGS sequence"/>
</dbReference>
<protein>
    <recommendedName>
        <fullName evidence="4">BZIP domain-containing protein</fullName>
    </recommendedName>
</protein>
<feature type="region of interest" description="Disordered" evidence="1">
    <location>
        <begin position="207"/>
        <end position="229"/>
    </location>
</feature>
<dbReference type="CDD" id="cd14688">
    <property type="entry name" value="bZIP_YAP"/>
    <property type="match status" value="1"/>
</dbReference>
<evidence type="ECO:0000313" key="2">
    <source>
        <dbReference type="EMBL" id="KAK3327057.1"/>
    </source>
</evidence>
<dbReference type="PANTHER" id="PTHR42070:SF1">
    <property type="entry name" value="FILAMENT ASSOCIATED PROTEIN, PUTATIVE (AFU_ORTHOLOGUE AFUA_8G06630)-RELATED"/>
    <property type="match status" value="1"/>
</dbReference>
<evidence type="ECO:0000313" key="3">
    <source>
        <dbReference type="Proteomes" id="UP001286456"/>
    </source>
</evidence>
<feature type="region of interest" description="Disordered" evidence="1">
    <location>
        <begin position="1"/>
        <end position="26"/>
    </location>
</feature>
<name>A0AAE0ILM6_9PEZI</name>
<dbReference type="EMBL" id="JAUEPO010000003">
    <property type="protein sequence ID" value="KAK3327057.1"/>
    <property type="molecule type" value="Genomic_DNA"/>
</dbReference>
<dbReference type="AlphaFoldDB" id="A0AAE0ILM6"/>
<comment type="caution">
    <text evidence="2">The sequence shown here is derived from an EMBL/GenBank/DDBJ whole genome shotgun (WGS) entry which is preliminary data.</text>
</comment>
<sequence length="285" mass="30842">MAPTTCTLPNPMSSQKQQTSNSGTKTLRLTENKRRYRARRKEYISDLETKLVEAREQGVQATKEVQLAARQVVVENGRLRDLLRLAGFSDADIDGWRGRGAGCDGHGGDDVNAMSSCDRRLHLEVTRKARQCATALATLCSEAAAANIPATDAITMTREEGAPVLEEAENTCHSRTSPDDNLNHIVPSCKLLTRLAENPAADITQVPVIAPPNPDEDEDQDADAPPQGDGIECRKAYDMLIQYATSEEKMDTIARALESGCTKNGKGGCAVKSKVVLQALDDMCG</sequence>
<reference evidence="2" key="2">
    <citation type="submission" date="2023-06" db="EMBL/GenBank/DDBJ databases">
        <authorList>
            <consortium name="Lawrence Berkeley National Laboratory"/>
            <person name="Haridas S."/>
            <person name="Hensen N."/>
            <person name="Bonometti L."/>
            <person name="Westerberg I."/>
            <person name="Brannstrom I.O."/>
            <person name="Guillou S."/>
            <person name="Cros-Aarteil S."/>
            <person name="Calhoun S."/>
            <person name="Kuo A."/>
            <person name="Mondo S."/>
            <person name="Pangilinan J."/>
            <person name="Riley R."/>
            <person name="Labutti K."/>
            <person name="Andreopoulos B."/>
            <person name="Lipzen A."/>
            <person name="Chen C."/>
            <person name="Yanf M."/>
            <person name="Daum C."/>
            <person name="Ng V."/>
            <person name="Clum A."/>
            <person name="Steindorff A."/>
            <person name="Ohm R."/>
            <person name="Martin F."/>
            <person name="Silar P."/>
            <person name="Natvig D."/>
            <person name="Lalanne C."/>
            <person name="Gautier V."/>
            <person name="Ament-Velasquez S.L."/>
            <person name="Kruys A."/>
            <person name="Hutchinson M.I."/>
            <person name="Powell A.J."/>
            <person name="Barry K."/>
            <person name="Miller A.N."/>
            <person name="Grigoriev I.V."/>
            <person name="Debuchy R."/>
            <person name="Gladieux P."/>
            <person name="Thoren M.H."/>
            <person name="Johannesson H."/>
        </authorList>
    </citation>
    <scope>NUCLEOTIDE SEQUENCE</scope>
    <source>
        <strain evidence="2">SMH4131-1</strain>
    </source>
</reference>
<accession>A0AAE0ILM6</accession>
<organism evidence="2 3">
    <name type="scientific">Cercophora scortea</name>
    <dbReference type="NCBI Taxonomy" id="314031"/>
    <lineage>
        <taxon>Eukaryota</taxon>
        <taxon>Fungi</taxon>
        <taxon>Dikarya</taxon>
        <taxon>Ascomycota</taxon>
        <taxon>Pezizomycotina</taxon>
        <taxon>Sordariomycetes</taxon>
        <taxon>Sordariomycetidae</taxon>
        <taxon>Sordariales</taxon>
        <taxon>Lasiosphaeriaceae</taxon>
        <taxon>Cercophora</taxon>
    </lineage>
</organism>
<evidence type="ECO:0008006" key="4">
    <source>
        <dbReference type="Google" id="ProtNLM"/>
    </source>
</evidence>
<keyword evidence="3" id="KW-1185">Reference proteome</keyword>